<reference evidence="8" key="1">
    <citation type="journal article" date="2019" name="Int. J. Syst. Evol. Microbiol.">
        <title>The Global Catalogue of Microorganisms (GCM) 10K type strain sequencing project: providing services to taxonomists for standard genome sequencing and annotation.</title>
        <authorList>
            <consortium name="The Broad Institute Genomics Platform"/>
            <consortium name="The Broad Institute Genome Sequencing Center for Infectious Disease"/>
            <person name="Wu L."/>
            <person name="Ma J."/>
        </authorList>
    </citation>
    <scope>NUCLEOTIDE SEQUENCE [LARGE SCALE GENOMIC DNA]</scope>
    <source>
        <strain evidence="8">JCM 18401</strain>
    </source>
</reference>
<evidence type="ECO:0000256" key="2">
    <source>
        <dbReference type="ARBA" id="ARBA00022723"/>
    </source>
</evidence>
<comment type="similarity">
    <text evidence="1">Belongs to the sulfatase family.</text>
</comment>
<dbReference type="Pfam" id="PF14707">
    <property type="entry name" value="Sulfatase_C"/>
    <property type="match status" value="1"/>
</dbReference>
<dbReference type="RefSeq" id="WP_345335666.1">
    <property type="nucleotide sequence ID" value="NZ_BAABJZ010000082.1"/>
</dbReference>
<evidence type="ECO:0000313" key="7">
    <source>
        <dbReference type="EMBL" id="GAA4890149.1"/>
    </source>
</evidence>
<evidence type="ECO:0000256" key="1">
    <source>
        <dbReference type="ARBA" id="ARBA00008779"/>
    </source>
</evidence>
<evidence type="ECO:0000259" key="6">
    <source>
        <dbReference type="Pfam" id="PF00884"/>
    </source>
</evidence>
<keyword evidence="8" id="KW-1185">Reference proteome</keyword>
<dbReference type="Pfam" id="PF00884">
    <property type="entry name" value="Sulfatase"/>
    <property type="match status" value="1"/>
</dbReference>
<keyword evidence="3" id="KW-0378">Hydrolase</keyword>
<evidence type="ECO:0000256" key="5">
    <source>
        <dbReference type="SAM" id="SignalP"/>
    </source>
</evidence>
<dbReference type="SUPFAM" id="SSF53649">
    <property type="entry name" value="Alkaline phosphatase-like"/>
    <property type="match status" value="1"/>
</dbReference>
<dbReference type="Gene3D" id="3.30.1120.10">
    <property type="match status" value="1"/>
</dbReference>
<dbReference type="InterPro" id="IPR000917">
    <property type="entry name" value="Sulfatase_N"/>
</dbReference>
<dbReference type="PANTHER" id="PTHR42693:SF53">
    <property type="entry name" value="ENDO-4-O-SULFATASE"/>
    <property type="match status" value="1"/>
</dbReference>
<evidence type="ECO:0000256" key="4">
    <source>
        <dbReference type="ARBA" id="ARBA00022837"/>
    </source>
</evidence>
<dbReference type="InterPro" id="IPR050738">
    <property type="entry name" value="Sulfatase"/>
</dbReference>
<organism evidence="7 8">
    <name type="scientific">Ferrimonas pelagia</name>
    <dbReference type="NCBI Taxonomy" id="1177826"/>
    <lineage>
        <taxon>Bacteria</taxon>
        <taxon>Pseudomonadati</taxon>
        <taxon>Pseudomonadota</taxon>
        <taxon>Gammaproteobacteria</taxon>
        <taxon>Alteromonadales</taxon>
        <taxon>Ferrimonadaceae</taxon>
        <taxon>Ferrimonas</taxon>
    </lineage>
</organism>
<evidence type="ECO:0000256" key="3">
    <source>
        <dbReference type="ARBA" id="ARBA00022801"/>
    </source>
</evidence>
<dbReference type="PANTHER" id="PTHR42693">
    <property type="entry name" value="ARYLSULFATASE FAMILY MEMBER"/>
    <property type="match status" value="1"/>
</dbReference>
<proteinExistence type="inferred from homology"/>
<dbReference type="InterPro" id="IPR024607">
    <property type="entry name" value="Sulfatase_CS"/>
</dbReference>
<protein>
    <recommendedName>
        <fullName evidence="6">Sulfatase N-terminal domain-containing protein</fullName>
    </recommendedName>
</protein>
<name>A0ABP9F5A0_9GAMM</name>
<accession>A0ABP9F5A0</accession>
<dbReference type="EMBL" id="BAABJZ010000082">
    <property type="protein sequence ID" value="GAA4890149.1"/>
    <property type="molecule type" value="Genomic_DNA"/>
</dbReference>
<dbReference type="Proteomes" id="UP001499988">
    <property type="component" value="Unassembled WGS sequence"/>
</dbReference>
<keyword evidence="5" id="KW-0732">Signal</keyword>
<keyword evidence="2" id="KW-0479">Metal-binding</keyword>
<evidence type="ECO:0000313" key="8">
    <source>
        <dbReference type="Proteomes" id="UP001499988"/>
    </source>
</evidence>
<gene>
    <name evidence="7" type="ORF">GCM10023333_24230</name>
</gene>
<feature type="domain" description="Sulfatase N-terminal" evidence="6">
    <location>
        <begin position="24"/>
        <end position="341"/>
    </location>
</feature>
<dbReference type="PROSITE" id="PS00523">
    <property type="entry name" value="SULFATASE_1"/>
    <property type="match status" value="1"/>
</dbReference>
<keyword evidence="4" id="KW-0106">Calcium</keyword>
<sequence>MRCTFQIVAVAASVLAPLAHAAQPNIVVIITDDLTYAGYSYTGNANVVTPHVDQLIQDGVFVEQAYATHAVSAPSRAALMTGRYQSRFGYETLTGNDKEGRKLDYGVSTKEIFLSEVLAEQGYNTGAFGKWHLGVNDHYQPNQRGFDYFFGFPGGSSYSNWNRLVENGEPVEGEGYITDALGDQATTFIDAHKDEPFFLYFAPFSVHAPYEVSAEYLPEGFTKTRVPKPKGEHGDPQSLADAQIVYDAMIVSFDAQVGKITEKLRELGLEENTLVILTNDNGGSTLHPNGEFSGGKASLNEGGLRMPFAVKWPAKLDAGQSYGDGIVSNLDIFPTAVAAAGGAMPDDRDYDGTDLLPYLTGQAQGSPRQELFWRSGRGHAVRWNNYKLLWESDRNAMDQAFVERHDRKRRKQDLPLYELKELYTAPRLYDLSQDVAEQNDLARSHPEVVESLLKKIESFDRLRVEDKIQGEATR</sequence>
<feature type="signal peptide" evidence="5">
    <location>
        <begin position="1"/>
        <end position="21"/>
    </location>
</feature>
<comment type="caution">
    <text evidence="7">The sequence shown here is derived from an EMBL/GenBank/DDBJ whole genome shotgun (WGS) entry which is preliminary data.</text>
</comment>
<feature type="chain" id="PRO_5046066046" description="Sulfatase N-terminal domain-containing protein" evidence="5">
    <location>
        <begin position="22"/>
        <end position="474"/>
    </location>
</feature>
<dbReference type="InterPro" id="IPR017850">
    <property type="entry name" value="Alkaline_phosphatase_core_sf"/>
</dbReference>
<dbReference type="Gene3D" id="3.40.720.10">
    <property type="entry name" value="Alkaline Phosphatase, subunit A"/>
    <property type="match status" value="1"/>
</dbReference>